<dbReference type="AlphaFoldDB" id="A0A5R9GA59"/>
<keyword evidence="7" id="KW-1185">Reference proteome</keyword>
<proteinExistence type="predicted"/>
<dbReference type="InterPro" id="IPR052527">
    <property type="entry name" value="Metal_cation-efflux_comp"/>
</dbReference>
<dbReference type="OrthoDB" id="7203053at2"/>
<feature type="transmembrane region" description="Helical" evidence="5">
    <location>
        <begin position="42"/>
        <end position="63"/>
    </location>
</feature>
<feature type="transmembrane region" description="Helical" evidence="5">
    <location>
        <begin position="131"/>
        <end position="153"/>
    </location>
</feature>
<name>A0A5R9GA59_9BACL</name>
<dbReference type="Proteomes" id="UP000309676">
    <property type="component" value="Unassembled WGS sequence"/>
</dbReference>
<reference evidence="6 7" key="1">
    <citation type="submission" date="2019-05" db="EMBL/GenBank/DDBJ databases">
        <authorList>
            <person name="Narsing Rao M.P."/>
            <person name="Li W.J."/>
        </authorList>
    </citation>
    <scope>NUCLEOTIDE SEQUENCE [LARGE SCALE GENOMIC DNA]</scope>
    <source>
        <strain evidence="6 7">SYSU_K30003</strain>
    </source>
</reference>
<dbReference type="GO" id="GO:0016020">
    <property type="term" value="C:membrane"/>
    <property type="evidence" value="ECO:0007669"/>
    <property type="project" value="UniProtKB-SubCell"/>
</dbReference>
<dbReference type="Gene3D" id="1.20.120.1630">
    <property type="match status" value="1"/>
</dbReference>
<dbReference type="RefSeq" id="WP_138196412.1">
    <property type="nucleotide sequence ID" value="NZ_VCIW01000016.1"/>
</dbReference>
<evidence type="ECO:0000256" key="3">
    <source>
        <dbReference type="ARBA" id="ARBA00022989"/>
    </source>
</evidence>
<dbReference type="EMBL" id="VCIW01000016">
    <property type="protein sequence ID" value="TLS50258.1"/>
    <property type="molecule type" value="Genomic_DNA"/>
</dbReference>
<sequence length="170" mass="19332">MSLWFALWFGAVVVQRLAELRLAKRNAERLRRIGGYEVDAAFYPKIVLLHASFFACVFAEFLWRRPEPSPWMAAAAAAFLLLQAGRVWCIRSLGPYWNTRVFVVPGMKLVRKGPYRWMKHPNYLVVTLEMLAFPLLFGCFGAACLFPALNVLLLRRRIAAEEAALRAASA</sequence>
<keyword evidence="3 5" id="KW-1133">Transmembrane helix</keyword>
<comment type="subcellular location">
    <subcellularLocation>
        <location evidence="1">Membrane</location>
        <topology evidence="1">Multi-pass membrane protein</topology>
    </subcellularLocation>
</comment>
<evidence type="ECO:0000256" key="4">
    <source>
        <dbReference type="ARBA" id="ARBA00023136"/>
    </source>
</evidence>
<gene>
    <name evidence="6" type="ORF">FE782_21570</name>
</gene>
<keyword evidence="4 5" id="KW-0472">Membrane</keyword>
<evidence type="ECO:0000313" key="6">
    <source>
        <dbReference type="EMBL" id="TLS50258.1"/>
    </source>
</evidence>
<evidence type="ECO:0000256" key="2">
    <source>
        <dbReference type="ARBA" id="ARBA00022692"/>
    </source>
</evidence>
<organism evidence="6 7">
    <name type="scientific">Paenibacillus antri</name>
    <dbReference type="NCBI Taxonomy" id="2582848"/>
    <lineage>
        <taxon>Bacteria</taxon>
        <taxon>Bacillati</taxon>
        <taxon>Bacillota</taxon>
        <taxon>Bacilli</taxon>
        <taxon>Bacillales</taxon>
        <taxon>Paenibacillaceae</taxon>
        <taxon>Paenibacillus</taxon>
    </lineage>
</organism>
<dbReference type="GO" id="GO:0004671">
    <property type="term" value="F:protein C-terminal S-isoprenylcysteine carboxyl O-methyltransferase activity"/>
    <property type="evidence" value="ECO:0007669"/>
    <property type="project" value="InterPro"/>
</dbReference>
<dbReference type="InterPro" id="IPR007269">
    <property type="entry name" value="ICMT_MeTrfase"/>
</dbReference>
<dbReference type="PANTHER" id="PTHR43847:SF1">
    <property type="entry name" value="BLL3993 PROTEIN"/>
    <property type="match status" value="1"/>
</dbReference>
<dbReference type="PANTHER" id="PTHR43847">
    <property type="entry name" value="BLL3993 PROTEIN"/>
    <property type="match status" value="1"/>
</dbReference>
<protein>
    <recommendedName>
        <fullName evidence="8">Isoprenylcysteine carboxyl methyltransferase</fullName>
    </recommendedName>
</protein>
<accession>A0A5R9GA59</accession>
<dbReference type="Pfam" id="PF04140">
    <property type="entry name" value="ICMT"/>
    <property type="match status" value="1"/>
</dbReference>
<evidence type="ECO:0000313" key="7">
    <source>
        <dbReference type="Proteomes" id="UP000309676"/>
    </source>
</evidence>
<evidence type="ECO:0000256" key="1">
    <source>
        <dbReference type="ARBA" id="ARBA00004141"/>
    </source>
</evidence>
<evidence type="ECO:0000256" key="5">
    <source>
        <dbReference type="SAM" id="Phobius"/>
    </source>
</evidence>
<evidence type="ECO:0008006" key="8">
    <source>
        <dbReference type="Google" id="ProtNLM"/>
    </source>
</evidence>
<keyword evidence="2 5" id="KW-0812">Transmembrane</keyword>
<comment type="caution">
    <text evidence="6">The sequence shown here is derived from an EMBL/GenBank/DDBJ whole genome shotgun (WGS) entry which is preliminary data.</text>
</comment>